<dbReference type="InterPro" id="IPR000340">
    <property type="entry name" value="Dual-sp_phosphatase_cat-dom"/>
</dbReference>
<dbReference type="GO" id="GO:0016020">
    <property type="term" value="C:membrane"/>
    <property type="evidence" value="ECO:0007669"/>
    <property type="project" value="TreeGrafter"/>
</dbReference>
<dbReference type="InterPro" id="IPR020422">
    <property type="entry name" value="TYR_PHOSPHATASE_DUAL_dom"/>
</dbReference>
<evidence type="ECO:0000256" key="1">
    <source>
        <dbReference type="ARBA" id="ARBA00022801"/>
    </source>
</evidence>
<dbReference type="PROSITE" id="PS50056">
    <property type="entry name" value="TYR_PHOSPHATASE_2"/>
    <property type="match status" value="1"/>
</dbReference>
<evidence type="ECO:0000313" key="5">
    <source>
        <dbReference type="Proteomes" id="UP000799772"/>
    </source>
</evidence>
<dbReference type="GO" id="GO:0004721">
    <property type="term" value="F:phosphoprotein phosphatase activity"/>
    <property type="evidence" value="ECO:0007669"/>
    <property type="project" value="UniProtKB-KW"/>
</dbReference>
<keyword evidence="5" id="KW-1185">Reference proteome</keyword>
<keyword evidence="1" id="KW-0378">Hydrolase</keyword>
<dbReference type="Proteomes" id="UP000799772">
    <property type="component" value="Unassembled WGS sequence"/>
</dbReference>
<name>A0A9P4I576_9PEZI</name>
<evidence type="ECO:0000313" key="4">
    <source>
        <dbReference type="EMBL" id="KAF2093708.1"/>
    </source>
</evidence>
<dbReference type="Gene3D" id="3.90.190.10">
    <property type="entry name" value="Protein tyrosine phosphatase superfamily"/>
    <property type="match status" value="1"/>
</dbReference>
<dbReference type="FunFam" id="3.40.50.1820:FF:000273">
    <property type="entry name" value="Dual specificity phosphatase catalytic domain protein"/>
    <property type="match status" value="1"/>
</dbReference>
<gene>
    <name evidence="4" type="ORF">NA57DRAFT_48024</name>
</gene>
<comment type="caution">
    <text evidence="4">The sequence shown here is derived from an EMBL/GenBank/DDBJ whole genome shotgun (WGS) entry which is preliminary data.</text>
</comment>
<dbReference type="InterPro" id="IPR000387">
    <property type="entry name" value="Tyr_Pase_dom"/>
</dbReference>
<dbReference type="InterPro" id="IPR029021">
    <property type="entry name" value="Prot-tyrosine_phosphatase-like"/>
</dbReference>
<evidence type="ECO:0000259" key="3">
    <source>
        <dbReference type="PROSITE" id="PS50056"/>
    </source>
</evidence>
<dbReference type="PANTHER" id="PTHR43798">
    <property type="entry name" value="MONOACYLGLYCEROL LIPASE"/>
    <property type="match status" value="1"/>
</dbReference>
<dbReference type="InterPro" id="IPR050266">
    <property type="entry name" value="AB_hydrolase_sf"/>
</dbReference>
<dbReference type="AlphaFoldDB" id="A0A9P4I576"/>
<dbReference type="PANTHER" id="PTHR43798:SF5">
    <property type="entry name" value="MONOACYLGLYCEROL LIPASE ABHD6"/>
    <property type="match status" value="1"/>
</dbReference>
<dbReference type="PROSITE" id="PS00383">
    <property type="entry name" value="TYR_PHOSPHATASE_1"/>
    <property type="match status" value="1"/>
</dbReference>
<dbReference type="InterPro" id="IPR029058">
    <property type="entry name" value="AB_hydrolase_fold"/>
</dbReference>
<dbReference type="GO" id="GO:0047372">
    <property type="term" value="F:monoacylglycerol lipase activity"/>
    <property type="evidence" value="ECO:0007669"/>
    <property type="project" value="TreeGrafter"/>
</dbReference>
<sequence length="686" mass="75941">CNMLELYVQRDCQGTAGLKGCTRSSIEKIESDKLPSRTNSEDESYQEAGTARHFPEVACSLQNLCQPFLISKFTDASITDPSLLRKHSTYESYSITSPVTGRSITYPSIRTFYHPHPQAAKLPTSPTPLPLIVFIHGLGGSVAQFHPLLTSLVNVAPCLAIDLPGCGCSAFEPADWEAYKLENLAALVATAIDRYREDSLGQEVVLIGHSMGCSLSVLLASPNNPLSTVQNLSKHVLGLVAICPRADAPSPREVKAFKKLLSIPGPIFNLWRQWDRRGGTESASVKRFVGPNAEEGVKRLQVRFNEQSRTPVWRRMARGMLPQYSKSGQANGGLPGRETWSALQVPILLMAGESDHITPALEVEKIAGFLGKASRTDPSERMEHGEPIVDAAAPIDSSIIDSKLRPKSNVTKRADSGASVTTTGQDQLFEERPTLKRRKTHAAALKTTILPSPASHALLYAPSTARIIAGLIQTFLSSHIDPRLSLGWQLQYLTTEGKWDVKNLVKWQSETGRTRNQPPVFRAMKTLREVDDVHSPAIFVEHWRGKIQAVVDISHESPVYDPQGLEKGGIQYHKFPTVSKLPPTVDEVKAFIDLIDRLRVQLGTESNDHNAAEDPEDAPVIGVHCHYGFNRTGFFLVCYLVERLGFKLEDAIHEFERQRPPGIRHGHFIDQLFVRYCAGLQRRPTL</sequence>
<accession>A0A9P4I576</accession>
<dbReference type="SUPFAM" id="SSF52799">
    <property type="entry name" value="(Phosphotyrosine protein) phosphatases II"/>
    <property type="match status" value="1"/>
</dbReference>
<dbReference type="GO" id="GO:0046464">
    <property type="term" value="P:acylglycerol catabolic process"/>
    <property type="evidence" value="ECO:0007669"/>
    <property type="project" value="TreeGrafter"/>
</dbReference>
<protein>
    <recommendedName>
        <fullName evidence="3">Tyrosine specific protein phosphatases domain-containing protein</fullName>
    </recommendedName>
</protein>
<dbReference type="Gene3D" id="3.40.50.1820">
    <property type="entry name" value="alpha/beta hydrolase"/>
    <property type="match status" value="1"/>
</dbReference>
<dbReference type="InterPro" id="IPR016130">
    <property type="entry name" value="Tyr_Pase_AS"/>
</dbReference>
<dbReference type="EMBL" id="ML978137">
    <property type="protein sequence ID" value="KAF2093708.1"/>
    <property type="molecule type" value="Genomic_DNA"/>
</dbReference>
<dbReference type="Pfam" id="PF12697">
    <property type="entry name" value="Abhydrolase_6"/>
    <property type="match status" value="1"/>
</dbReference>
<proteinExistence type="predicted"/>
<reference evidence="4" key="1">
    <citation type="journal article" date="2020" name="Stud. Mycol.">
        <title>101 Dothideomycetes genomes: a test case for predicting lifestyles and emergence of pathogens.</title>
        <authorList>
            <person name="Haridas S."/>
            <person name="Albert R."/>
            <person name="Binder M."/>
            <person name="Bloem J."/>
            <person name="Labutti K."/>
            <person name="Salamov A."/>
            <person name="Andreopoulos B."/>
            <person name="Baker S."/>
            <person name="Barry K."/>
            <person name="Bills G."/>
            <person name="Bluhm B."/>
            <person name="Cannon C."/>
            <person name="Castanera R."/>
            <person name="Culley D."/>
            <person name="Daum C."/>
            <person name="Ezra D."/>
            <person name="Gonzalez J."/>
            <person name="Henrissat B."/>
            <person name="Kuo A."/>
            <person name="Liang C."/>
            <person name="Lipzen A."/>
            <person name="Lutzoni F."/>
            <person name="Magnuson J."/>
            <person name="Mondo S."/>
            <person name="Nolan M."/>
            <person name="Ohm R."/>
            <person name="Pangilinan J."/>
            <person name="Park H.-J."/>
            <person name="Ramirez L."/>
            <person name="Alfaro M."/>
            <person name="Sun H."/>
            <person name="Tritt A."/>
            <person name="Yoshinaga Y."/>
            <person name="Zwiers L.-H."/>
            <person name="Turgeon B."/>
            <person name="Goodwin S."/>
            <person name="Spatafora J."/>
            <person name="Crous P."/>
            <person name="Grigoriev I."/>
        </authorList>
    </citation>
    <scope>NUCLEOTIDE SEQUENCE</scope>
    <source>
        <strain evidence="4">CBS 133067</strain>
    </source>
</reference>
<keyword evidence="2" id="KW-0904">Protein phosphatase</keyword>
<organism evidence="4 5">
    <name type="scientific">Rhizodiscina lignyota</name>
    <dbReference type="NCBI Taxonomy" id="1504668"/>
    <lineage>
        <taxon>Eukaryota</taxon>
        <taxon>Fungi</taxon>
        <taxon>Dikarya</taxon>
        <taxon>Ascomycota</taxon>
        <taxon>Pezizomycotina</taxon>
        <taxon>Dothideomycetes</taxon>
        <taxon>Pleosporomycetidae</taxon>
        <taxon>Aulographales</taxon>
        <taxon>Rhizodiscinaceae</taxon>
        <taxon>Rhizodiscina</taxon>
    </lineage>
</organism>
<dbReference type="InterPro" id="IPR000073">
    <property type="entry name" value="AB_hydrolase_1"/>
</dbReference>
<dbReference type="SMART" id="SM00195">
    <property type="entry name" value="DSPc"/>
    <property type="match status" value="1"/>
</dbReference>
<dbReference type="SUPFAM" id="SSF53474">
    <property type="entry name" value="alpha/beta-Hydrolases"/>
    <property type="match status" value="1"/>
</dbReference>
<feature type="domain" description="Tyrosine specific protein phosphatases" evidence="3">
    <location>
        <begin position="589"/>
        <end position="660"/>
    </location>
</feature>
<dbReference type="OrthoDB" id="428974at2759"/>
<dbReference type="CDD" id="cd14502">
    <property type="entry name" value="RNA_5'-triphosphatase"/>
    <property type="match status" value="1"/>
</dbReference>
<dbReference type="Pfam" id="PF00782">
    <property type="entry name" value="DSPc"/>
    <property type="match status" value="1"/>
</dbReference>
<feature type="non-terminal residue" evidence="4">
    <location>
        <position position="1"/>
    </location>
</feature>
<evidence type="ECO:0000256" key="2">
    <source>
        <dbReference type="ARBA" id="ARBA00022912"/>
    </source>
</evidence>
<dbReference type="FunFam" id="3.90.190.10:FF:000090">
    <property type="entry name" value="Dual specificity phosphatase catalytic domain protein"/>
    <property type="match status" value="1"/>
</dbReference>